<reference evidence="2" key="1">
    <citation type="submission" date="2019-10" db="EMBL/GenBank/DDBJ databases">
        <authorList>
            <person name="Soares A.E.R."/>
            <person name="Aleixo A."/>
            <person name="Schneider P."/>
            <person name="Miyaki C.Y."/>
            <person name="Schneider M.P."/>
            <person name="Mello C."/>
            <person name="Vasconcelos A.T.R."/>
        </authorList>
    </citation>
    <scope>NUCLEOTIDE SEQUENCE</scope>
    <source>
        <tissue evidence="2">Muscle</tissue>
    </source>
</reference>
<proteinExistence type="predicted"/>
<feature type="region of interest" description="Disordered" evidence="1">
    <location>
        <begin position="26"/>
        <end position="49"/>
    </location>
</feature>
<gene>
    <name evidence="2" type="ORF">WISP_118306</name>
</gene>
<dbReference type="Proteomes" id="UP001145742">
    <property type="component" value="Unassembled WGS sequence"/>
</dbReference>
<organism evidence="2 3">
    <name type="scientific">Willisornis vidua</name>
    <name type="common">Xingu scale-backed antbird</name>
    <dbReference type="NCBI Taxonomy" id="1566151"/>
    <lineage>
        <taxon>Eukaryota</taxon>
        <taxon>Metazoa</taxon>
        <taxon>Chordata</taxon>
        <taxon>Craniata</taxon>
        <taxon>Vertebrata</taxon>
        <taxon>Euteleostomi</taxon>
        <taxon>Archelosauria</taxon>
        <taxon>Archosauria</taxon>
        <taxon>Dinosauria</taxon>
        <taxon>Saurischia</taxon>
        <taxon>Theropoda</taxon>
        <taxon>Coelurosauria</taxon>
        <taxon>Aves</taxon>
        <taxon>Neognathae</taxon>
        <taxon>Neoaves</taxon>
        <taxon>Telluraves</taxon>
        <taxon>Australaves</taxon>
        <taxon>Passeriformes</taxon>
        <taxon>Thamnophilidae</taxon>
        <taxon>Willisornis</taxon>
    </lineage>
</organism>
<dbReference type="EMBL" id="WHWB01034514">
    <property type="protein sequence ID" value="KAJ7408861.1"/>
    <property type="molecule type" value="Genomic_DNA"/>
</dbReference>
<evidence type="ECO:0000313" key="2">
    <source>
        <dbReference type="EMBL" id="KAJ7408861.1"/>
    </source>
</evidence>
<evidence type="ECO:0000313" key="3">
    <source>
        <dbReference type="Proteomes" id="UP001145742"/>
    </source>
</evidence>
<evidence type="ECO:0000256" key="1">
    <source>
        <dbReference type="SAM" id="MobiDB-lite"/>
    </source>
</evidence>
<accession>A0ABQ9CTC0</accession>
<name>A0ABQ9CTC0_9PASS</name>
<keyword evidence="3" id="KW-1185">Reference proteome</keyword>
<sequence>MVQTVYCQVLHLDQNNPIQALQAGGRAAGKLPSGKGPGSAGGQQLNMSQQSAQVGNKANGILACVRNSVASRTRAVIIPLYSALVRPHLKCFVQFCVPQYRNDIEVLECVQRRATELEQKSYEEQLRHLGLFSLRKGHLGDLIDLYNYLKGCCGKVGDSLFS</sequence>
<dbReference type="PANTHER" id="PTHR33332">
    <property type="entry name" value="REVERSE TRANSCRIPTASE DOMAIN-CONTAINING PROTEIN"/>
    <property type="match status" value="1"/>
</dbReference>
<protein>
    <submittedName>
        <fullName evidence="2">Uncharacterized protein</fullName>
    </submittedName>
</protein>
<comment type="caution">
    <text evidence="2">The sequence shown here is derived from an EMBL/GenBank/DDBJ whole genome shotgun (WGS) entry which is preliminary data.</text>
</comment>